<evidence type="ECO:0000313" key="6">
    <source>
        <dbReference type="EMBL" id="KAK5082102.1"/>
    </source>
</evidence>
<reference evidence="6 7" key="1">
    <citation type="submission" date="2023-08" db="EMBL/GenBank/DDBJ databases">
        <title>Black Yeasts Isolated from many extreme environments.</title>
        <authorList>
            <person name="Coleine C."/>
            <person name="Stajich J.E."/>
            <person name="Selbmann L."/>
        </authorList>
    </citation>
    <scope>NUCLEOTIDE SEQUENCE [LARGE SCALE GENOMIC DNA]</scope>
    <source>
        <strain evidence="6 7">CCFEE 5910</strain>
    </source>
</reference>
<proteinExistence type="predicted"/>
<keyword evidence="1" id="KW-0677">Repeat</keyword>
<dbReference type="GO" id="GO:0004865">
    <property type="term" value="F:protein serine/threonine phosphatase inhibitor activity"/>
    <property type="evidence" value="ECO:0007669"/>
    <property type="project" value="TreeGrafter"/>
</dbReference>
<dbReference type="SMART" id="SM00116">
    <property type="entry name" value="CBS"/>
    <property type="match status" value="2"/>
</dbReference>
<keyword evidence="2 3" id="KW-0129">CBS domain</keyword>
<protein>
    <submittedName>
        <fullName evidence="6">Cell separation during budding</fullName>
    </submittedName>
</protein>
<feature type="domain" description="CBS" evidence="5">
    <location>
        <begin position="160"/>
        <end position="217"/>
    </location>
</feature>
<accession>A0AAN7SUQ9</accession>
<dbReference type="GeneID" id="90021093"/>
<dbReference type="AlphaFoldDB" id="A0AAN7SUQ9"/>
<feature type="domain" description="CBS" evidence="5">
    <location>
        <begin position="81"/>
        <end position="145"/>
    </location>
</feature>
<dbReference type="InterPro" id="IPR000644">
    <property type="entry name" value="CBS_dom"/>
</dbReference>
<dbReference type="Gene3D" id="3.10.580.10">
    <property type="entry name" value="CBS-domain"/>
    <property type="match status" value="2"/>
</dbReference>
<dbReference type="SUPFAM" id="SSF54631">
    <property type="entry name" value="CBS-domain pair"/>
    <property type="match status" value="2"/>
</dbReference>
<sequence>MQPSTDRVSLLIESGAPVLLVRDSTSSAPVVGVFDYNTLNAYLLIAVGIAQPNDEHRTESGSLAQKAAQGKPIPLRDVRDLGRKDPITFLPESANLSRAIETFGRGIHRVLVAKEGPEGSIEVTGLLSQTRLMRFLWDNARNFPVIDQLYSQYLRDLKIGSTNPISINGDRPLAEALALLLDEGVSSLAVLDNGNNVVGNISTTDTKLLTKSSSLPLLRNTCIHFISVILSARGMYEGKDSFPVFHVTPTSTLAHTVAKLVATKSHRMWITDPPMSSGPPTPSLKTASMVPFSTHNSSIGSGGQHHVQHPQATSSDPFQVADASPKTPMITPSGPSISASAWPGASYGEEDLPAVPYEEVWILEGQYDHQEI</sequence>
<dbReference type="InterPro" id="IPR046342">
    <property type="entry name" value="CBS_dom_sf"/>
</dbReference>
<gene>
    <name evidence="6" type="primary">SDS23</name>
    <name evidence="6" type="ORF">LTR05_007244</name>
</gene>
<evidence type="ECO:0000259" key="5">
    <source>
        <dbReference type="PROSITE" id="PS51371"/>
    </source>
</evidence>
<dbReference type="Pfam" id="PF00571">
    <property type="entry name" value="CBS"/>
    <property type="match status" value="2"/>
</dbReference>
<name>A0AAN7SUQ9_9EURO</name>
<evidence type="ECO:0000313" key="7">
    <source>
        <dbReference type="Proteomes" id="UP001309876"/>
    </source>
</evidence>
<evidence type="ECO:0000256" key="3">
    <source>
        <dbReference type="PROSITE-ProRule" id="PRU00703"/>
    </source>
</evidence>
<dbReference type="GO" id="GO:0042149">
    <property type="term" value="P:cellular response to glucose starvation"/>
    <property type="evidence" value="ECO:0007669"/>
    <property type="project" value="TreeGrafter"/>
</dbReference>
<keyword evidence="7" id="KW-1185">Reference proteome</keyword>
<feature type="compositionally biased region" description="Polar residues" evidence="4">
    <location>
        <begin position="283"/>
        <end position="299"/>
    </location>
</feature>
<dbReference type="InterPro" id="IPR050511">
    <property type="entry name" value="AMPK_gamma/SDS23_families"/>
</dbReference>
<organism evidence="6 7">
    <name type="scientific">Lithohypha guttulata</name>
    <dbReference type="NCBI Taxonomy" id="1690604"/>
    <lineage>
        <taxon>Eukaryota</taxon>
        <taxon>Fungi</taxon>
        <taxon>Dikarya</taxon>
        <taxon>Ascomycota</taxon>
        <taxon>Pezizomycotina</taxon>
        <taxon>Eurotiomycetes</taxon>
        <taxon>Chaetothyriomycetidae</taxon>
        <taxon>Chaetothyriales</taxon>
        <taxon>Trichomeriaceae</taxon>
        <taxon>Lithohypha</taxon>
    </lineage>
</organism>
<evidence type="ECO:0000256" key="2">
    <source>
        <dbReference type="ARBA" id="ARBA00023122"/>
    </source>
</evidence>
<comment type="caution">
    <text evidence="6">The sequence shown here is derived from an EMBL/GenBank/DDBJ whole genome shotgun (WGS) entry which is preliminary data.</text>
</comment>
<dbReference type="RefSeq" id="XP_064758470.1">
    <property type="nucleotide sequence ID" value="XM_064895783.1"/>
</dbReference>
<dbReference type="EMBL" id="JAVRRJ010000008">
    <property type="protein sequence ID" value="KAK5082102.1"/>
    <property type="molecule type" value="Genomic_DNA"/>
</dbReference>
<evidence type="ECO:0000256" key="4">
    <source>
        <dbReference type="SAM" id="MobiDB-lite"/>
    </source>
</evidence>
<dbReference type="Proteomes" id="UP001309876">
    <property type="component" value="Unassembled WGS sequence"/>
</dbReference>
<evidence type="ECO:0000256" key="1">
    <source>
        <dbReference type="ARBA" id="ARBA00022737"/>
    </source>
</evidence>
<dbReference type="PANTHER" id="PTHR13780">
    <property type="entry name" value="AMP-ACTIVATED PROTEIN KINASE, GAMMA REGULATORY SUBUNIT"/>
    <property type="match status" value="1"/>
</dbReference>
<feature type="region of interest" description="Disordered" evidence="4">
    <location>
        <begin position="271"/>
        <end position="344"/>
    </location>
</feature>
<dbReference type="PROSITE" id="PS51371">
    <property type="entry name" value="CBS"/>
    <property type="match status" value="2"/>
</dbReference>
<dbReference type="PANTHER" id="PTHR13780:SF36">
    <property type="entry name" value="CBS DOMAIN-CONTAINING PROTEIN"/>
    <property type="match status" value="1"/>
</dbReference>